<accession>A0A5B7FAH4</accession>
<evidence type="ECO:0000313" key="2">
    <source>
        <dbReference type="Proteomes" id="UP000324222"/>
    </source>
</evidence>
<comment type="caution">
    <text evidence="1">The sequence shown here is derived from an EMBL/GenBank/DDBJ whole genome shotgun (WGS) entry which is preliminary data.</text>
</comment>
<keyword evidence="2" id="KW-1185">Reference proteome</keyword>
<dbReference type="EMBL" id="VSRR010005076">
    <property type="protein sequence ID" value="MPC41484.1"/>
    <property type="molecule type" value="Genomic_DNA"/>
</dbReference>
<evidence type="ECO:0000313" key="1">
    <source>
        <dbReference type="EMBL" id="MPC41484.1"/>
    </source>
</evidence>
<protein>
    <submittedName>
        <fullName evidence="1">Uncharacterized protein</fullName>
    </submittedName>
</protein>
<reference evidence="1 2" key="1">
    <citation type="submission" date="2019-05" db="EMBL/GenBank/DDBJ databases">
        <title>Another draft genome of Portunus trituberculatus and its Hox gene families provides insights of decapod evolution.</title>
        <authorList>
            <person name="Jeong J.-H."/>
            <person name="Song I."/>
            <person name="Kim S."/>
            <person name="Choi T."/>
            <person name="Kim D."/>
            <person name="Ryu S."/>
            <person name="Kim W."/>
        </authorList>
    </citation>
    <scope>NUCLEOTIDE SEQUENCE [LARGE SCALE GENOMIC DNA]</scope>
    <source>
        <tissue evidence="1">Muscle</tissue>
    </source>
</reference>
<sequence length="68" mass="7560">MEVRRLMATVVTILISNVETLKVLKVRRKSVLEYSLETLVQCASSLPTTTATTTITTTTTTLLKLNFD</sequence>
<dbReference type="Proteomes" id="UP000324222">
    <property type="component" value="Unassembled WGS sequence"/>
</dbReference>
<dbReference type="AlphaFoldDB" id="A0A5B7FAH4"/>
<organism evidence="1 2">
    <name type="scientific">Portunus trituberculatus</name>
    <name type="common">Swimming crab</name>
    <name type="synonym">Neptunus trituberculatus</name>
    <dbReference type="NCBI Taxonomy" id="210409"/>
    <lineage>
        <taxon>Eukaryota</taxon>
        <taxon>Metazoa</taxon>
        <taxon>Ecdysozoa</taxon>
        <taxon>Arthropoda</taxon>
        <taxon>Crustacea</taxon>
        <taxon>Multicrustacea</taxon>
        <taxon>Malacostraca</taxon>
        <taxon>Eumalacostraca</taxon>
        <taxon>Eucarida</taxon>
        <taxon>Decapoda</taxon>
        <taxon>Pleocyemata</taxon>
        <taxon>Brachyura</taxon>
        <taxon>Eubrachyura</taxon>
        <taxon>Portunoidea</taxon>
        <taxon>Portunidae</taxon>
        <taxon>Portuninae</taxon>
        <taxon>Portunus</taxon>
    </lineage>
</organism>
<proteinExistence type="predicted"/>
<gene>
    <name evidence="1" type="ORF">E2C01_035077</name>
</gene>
<name>A0A5B7FAH4_PORTR</name>